<keyword evidence="9" id="KW-0547">Nucleotide-binding</keyword>
<comment type="subcellular location">
    <subcellularLocation>
        <location evidence="2">Cell inner membrane</location>
        <topology evidence="2">Peripheral membrane protein</topology>
        <orientation evidence="2">Cytoplasmic side</orientation>
    </subcellularLocation>
    <subcellularLocation>
        <location evidence="1">Cytoplasm</location>
    </subcellularLocation>
</comment>
<dbReference type="NCBIfam" id="TIGR04406">
    <property type="entry name" value="LPS_export_lptB"/>
    <property type="match status" value="1"/>
</dbReference>
<dbReference type="Gene3D" id="3.40.50.300">
    <property type="entry name" value="P-loop containing nucleotide triphosphate hydrolases"/>
    <property type="match status" value="1"/>
</dbReference>
<reference evidence="16" key="1">
    <citation type="journal article" date="2020" name="mSystems">
        <title>Genome- and Community-Level Interaction Insights into Carbon Utilization and Element Cycling Functions of Hydrothermarchaeota in Hydrothermal Sediment.</title>
        <authorList>
            <person name="Zhou Z."/>
            <person name="Liu Y."/>
            <person name="Xu W."/>
            <person name="Pan J."/>
            <person name="Luo Z.H."/>
            <person name="Li M."/>
        </authorList>
    </citation>
    <scope>NUCLEOTIDE SEQUENCE [LARGE SCALE GENOMIC DNA]</scope>
    <source>
        <strain evidence="16">HyVt-483</strain>
    </source>
</reference>
<dbReference type="GO" id="GO:0016887">
    <property type="term" value="F:ATP hydrolysis activity"/>
    <property type="evidence" value="ECO:0007669"/>
    <property type="project" value="InterPro"/>
</dbReference>
<dbReference type="GO" id="GO:0043190">
    <property type="term" value="C:ATP-binding cassette (ABC) transporter complex"/>
    <property type="evidence" value="ECO:0007669"/>
    <property type="project" value="InterPro"/>
</dbReference>
<dbReference type="InterPro" id="IPR030921">
    <property type="entry name" value="LPS_export_LptB"/>
</dbReference>
<evidence type="ECO:0000259" key="15">
    <source>
        <dbReference type="PROSITE" id="PS50893"/>
    </source>
</evidence>
<evidence type="ECO:0000256" key="14">
    <source>
        <dbReference type="ARBA" id="ARBA00026081"/>
    </source>
</evidence>
<dbReference type="InterPro" id="IPR003439">
    <property type="entry name" value="ABC_transporter-like_ATP-bd"/>
</dbReference>
<dbReference type="InterPro" id="IPR051120">
    <property type="entry name" value="ABC_AA/LPS_Transport"/>
</dbReference>
<proteinExistence type="inferred from homology"/>
<dbReference type="PANTHER" id="PTHR45772">
    <property type="entry name" value="CONSERVED COMPONENT OF ABC TRANSPORTER FOR NATURAL AMINO ACIDS-RELATED"/>
    <property type="match status" value="1"/>
</dbReference>
<comment type="caution">
    <text evidence="16">The sequence shown here is derived from an EMBL/GenBank/DDBJ whole genome shotgun (WGS) entry which is preliminary data.</text>
</comment>
<dbReference type="Pfam" id="PF12399">
    <property type="entry name" value="BCA_ABC_TP_C"/>
    <property type="match status" value="1"/>
</dbReference>
<dbReference type="PROSITE" id="PS50893">
    <property type="entry name" value="ABC_TRANSPORTER_2"/>
    <property type="match status" value="1"/>
</dbReference>
<protein>
    <recommendedName>
        <fullName evidence="4">Lipopolysaccharide export system ATP-binding protein LptB</fullName>
    </recommendedName>
</protein>
<keyword evidence="11" id="KW-1278">Translocase</keyword>
<dbReference type="Pfam" id="PF00005">
    <property type="entry name" value="ABC_tran"/>
    <property type="match status" value="1"/>
</dbReference>
<dbReference type="SUPFAM" id="SSF52540">
    <property type="entry name" value="P-loop containing nucleoside triphosphate hydrolases"/>
    <property type="match status" value="1"/>
</dbReference>
<evidence type="ECO:0000256" key="11">
    <source>
        <dbReference type="ARBA" id="ARBA00022967"/>
    </source>
</evidence>
<accession>A0A7C3CL10</accession>
<dbReference type="EMBL" id="DRMH01000105">
    <property type="protein sequence ID" value="HFC98351.1"/>
    <property type="molecule type" value="Genomic_DNA"/>
</dbReference>
<evidence type="ECO:0000256" key="9">
    <source>
        <dbReference type="ARBA" id="ARBA00022741"/>
    </source>
</evidence>
<evidence type="ECO:0000256" key="8">
    <source>
        <dbReference type="ARBA" id="ARBA00022519"/>
    </source>
</evidence>
<evidence type="ECO:0000256" key="4">
    <source>
        <dbReference type="ARBA" id="ARBA00017803"/>
    </source>
</evidence>
<dbReference type="AlphaFoldDB" id="A0A7C3CL10"/>
<comment type="subunit">
    <text evidence="14">Component of the lipopolysaccharide transport and assembly complex. The LptBFG transporter is composed of two ATP-binding proteins (LptB) and two transmembrane proteins (LptF and LptG).</text>
</comment>
<organism evidence="16">
    <name type="scientific">Thermosulfurimonas dismutans</name>
    <dbReference type="NCBI Taxonomy" id="999894"/>
    <lineage>
        <taxon>Bacteria</taxon>
        <taxon>Pseudomonadati</taxon>
        <taxon>Thermodesulfobacteriota</taxon>
        <taxon>Thermodesulfobacteria</taxon>
        <taxon>Thermodesulfobacteriales</taxon>
        <taxon>Thermodesulfobacteriaceae</taxon>
        <taxon>Thermosulfurimonas</taxon>
    </lineage>
</organism>
<dbReference type="GO" id="GO:0005737">
    <property type="term" value="C:cytoplasm"/>
    <property type="evidence" value="ECO:0007669"/>
    <property type="project" value="UniProtKB-SubCell"/>
</dbReference>
<evidence type="ECO:0000256" key="6">
    <source>
        <dbReference type="ARBA" id="ARBA00022475"/>
    </source>
</evidence>
<evidence type="ECO:0000256" key="13">
    <source>
        <dbReference type="ARBA" id="ARBA00024818"/>
    </source>
</evidence>
<comment type="function">
    <text evidence="13">Part of the ABC transporter complex LptBFG involved in the translocation of lipopolysaccharide (LPS) from the inner membrane to the outer membrane. Probably responsible for energy coupling to the transport system.</text>
</comment>
<keyword evidence="6" id="KW-1003">Cell membrane</keyword>
<evidence type="ECO:0000256" key="1">
    <source>
        <dbReference type="ARBA" id="ARBA00004496"/>
    </source>
</evidence>
<dbReference type="GO" id="GO:0005524">
    <property type="term" value="F:ATP binding"/>
    <property type="evidence" value="ECO:0007669"/>
    <property type="project" value="UniProtKB-KW"/>
</dbReference>
<evidence type="ECO:0000256" key="7">
    <source>
        <dbReference type="ARBA" id="ARBA00022490"/>
    </source>
</evidence>
<evidence type="ECO:0000256" key="3">
    <source>
        <dbReference type="ARBA" id="ARBA00010865"/>
    </source>
</evidence>
<evidence type="ECO:0000256" key="10">
    <source>
        <dbReference type="ARBA" id="ARBA00022840"/>
    </source>
</evidence>
<keyword evidence="5" id="KW-0813">Transport</keyword>
<evidence type="ECO:0000256" key="12">
    <source>
        <dbReference type="ARBA" id="ARBA00023136"/>
    </source>
</evidence>
<dbReference type="PANTHER" id="PTHR45772:SF10">
    <property type="entry name" value="LIPOPOLYSACCHARIDE EXPORT SYSTEM ATP-BINDING PROTEIN LPTB"/>
    <property type="match status" value="1"/>
</dbReference>
<keyword evidence="7" id="KW-0963">Cytoplasm</keyword>
<evidence type="ECO:0000256" key="2">
    <source>
        <dbReference type="ARBA" id="ARBA00004515"/>
    </source>
</evidence>
<feature type="domain" description="ABC transporter" evidence="15">
    <location>
        <begin position="3"/>
        <end position="241"/>
    </location>
</feature>
<dbReference type="Proteomes" id="UP000886043">
    <property type="component" value="Unassembled WGS sequence"/>
</dbReference>
<evidence type="ECO:0000256" key="5">
    <source>
        <dbReference type="ARBA" id="ARBA00022448"/>
    </source>
</evidence>
<keyword evidence="12" id="KW-0472">Membrane</keyword>
<dbReference type="InterPro" id="IPR027417">
    <property type="entry name" value="P-loop_NTPase"/>
</dbReference>
<keyword evidence="10 16" id="KW-0067">ATP-binding</keyword>
<sequence>MSIRTEGIFRAEGLRKRFGRKEAVKGVDLYVSPGEIVGLLGPNGAGKTTTFYMLAGFLRPEAGDVFLDQEPIGHLPVYKRARKGIIYLPQEPSVFRRLTVEDNVRLVLEELRLKTEEISERLERLLALLGLEELRRQKAYSLSGGERRRVEIMRALAMEPRFLLLDEPFAGIDPLAVSDLKRLLAQLKSKGLGILISDHNVRDTLAVCDRAYIMAEGRVVAAGPPEEVVTHSEVRRLYLGEDFTL</sequence>
<dbReference type="InterPro" id="IPR003593">
    <property type="entry name" value="AAA+_ATPase"/>
</dbReference>
<dbReference type="InterPro" id="IPR032823">
    <property type="entry name" value="BCA_ABC_TP_C"/>
</dbReference>
<dbReference type="CDD" id="cd03218">
    <property type="entry name" value="ABC_YhbG"/>
    <property type="match status" value="1"/>
</dbReference>
<keyword evidence="8" id="KW-0997">Cell inner membrane</keyword>
<evidence type="ECO:0000313" key="16">
    <source>
        <dbReference type="EMBL" id="HFC98351.1"/>
    </source>
</evidence>
<dbReference type="GO" id="GO:0055085">
    <property type="term" value="P:transmembrane transport"/>
    <property type="evidence" value="ECO:0007669"/>
    <property type="project" value="InterPro"/>
</dbReference>
<name>A0A7C3CL10_9BACT</name>
<dbReference type="SMART" id="SM00382">
    <property type="entry name" value="AAA"/>
    <property type="match status" value="1"/>
</dbReference>
<comment type="similarity">
    <text evidence="3">Belongs to the ABC transporter superfamily. Outer membrane lipopolysaccharide export (TC 1.B.42) family.</text>
</comment>
<gene>
    <name evidence="16" type="primary">lptB</name>
    <name evidence="16" type="ORF">ENJ40_07845</name>
</gene>